<dbReference type="VEuPathDB" id="FungiDB:BO71DRAFT_393642"/>
<evidence type="ECO:0000259" key="3">
    <source>
        <dbReference type="PROSITE" id="PS51228"/>
    </source>
</evidence>
<dbReference type="Pfam" id="PF00887">
    <property type="entry name" value="ACBP"/>
    <property type="match status" value="1"/>
</dbReference>
<feature type="domain" description="ACB" evidence="3">
    <location>
        <begin position="59"/>
        <end position="142"/>
    </location>
</feature>
<comment type="similarity">
    <text evidence="1">Belongs to the ACBP family.</text>
</comment>
<sequence>MSVPAYTAALSAAQSKAKFTAEVQTAAAKVDVSALSAAVEAVLAGGDDAVVQGEEAAALKSGFFFAVELVKMLTSEPGTDEKLELYKYFKRAQNQEPAQPSFYQMEAKFKYNAWKEISHISEYKAQALYIKQVNDLIEKFGTRD</sequence>
<dbReference type="AlphaFoldDB" id="A0A319CPM3"/>
<dbReference type="PROSITE" id="PS51228">
    <property type="entry name" value="ACB_2"/>
    <property type="match status" value="1"/>
</dbReference>
<dbReference type="PANTHER" id="PTHR23310">
    <property type="entry name" value="ACYL-COA-BINDING PROTEIN, ACBP"/>
    <property type="match status" value="1"/>
</dbReference>
<evidence type="ECO:0000313" key="5">
    <source>
        <dbReference type="Proteomes" id="UP000247810"/>
    </source>
</evidence>
<dbReference type="Proteomes" id="UP000247810">
    <property type="component" value="Unassembled WGS sequence"/>
</dbReference>
<dbReference type="STRING" id="1448320.A0A319CPM3"/>
<dbReference type="SUPFAM" id="SSF47027">
    <property type="entry name" value="Acyl-CoA binding protein"/>
    <property type="match status" value="1"/>
</dbReference>
<organism evidence="4 5">
    <name type="scientific">Aspergillus ellipticus CBS 707.79</name>
    <dbReference type="NCBI Taxonomy" id="1448320"/>
    <lineage>
        <taxon>Eukaryota</taxon>
        <taxon>Fungi</taxon>
        <taxon>Dikarya</taxon>
        <taxon>Ascomycota</taxon>
        <taxon>Pezizomycotina</taxon>
        <taxon>Eurotiomycetes</taxon>
        <taxon>Eurotiomycetidae</taxon>
        <taxon>Eurotiales</taxon>
        <taxon>Aspergillaceae</taxon>
        <taxon>Aspergillus</taxon>
        <taxon>Aspergillus subgen. Circumdati</taxon>
    </lineage>
</organism>
<keyword evidence="5" id="KW-1185">Reference proteome</keyword>
<evidence type="ECO:0000313" key="4">
    <source>
        <dbReference type="EMBL" id="PYH87335.1"/>
    </source>
</evidence>
<name>A0A319CPM3_9EURO</name>
<dbReference type="InterPro" id="IPR000582">
    <property type="entry name" value="Acyl-CoA-binding_protein"/>
</dbReference>
<gene>
    <name evidence="4" type="ORF">BO71DRAFT_393642</name>
</gene>
<evidence type="ECO:0000256" key="1">
    <source>
        <dbReference type="ARBA" id="ARBA00005567"/>
    </source>
</evidence>
<dbReference type="InterPro" id="IPR035984">
    <property type="entry name" value="Acyl-CoA-binding_sf"/>
</dbReference>
<dbReference type="OrthoDB" id="346910at2759"/>
<dbReference type="GO" id="GO:0006631">
    <property type="term" value="P:fatty acid metabolic process"/>
    <property type="evidence" value="ECO:0007669"/>
    <property type="project" value="TreeGrafter"/>
</dbReference>
<protein>
    <submittedName>
        <fullName evidence="4">Acyl-CoA binding protein</fullName>
    </submittedName>
</protein>
<evidence type="ECO:0000256" key="2">
    <source>
        <dbReference type="ARBA" id="ARBA00023121"/>
    </source>
</evidence>
<dbReference type="PANTHER" id="PTHR23310:SF62">
    <property type="entry name" value="ACYL-COA BINDING PROTEIN 1, ISOFORM A"/>
    <property type="match status" value="1"/>
</dbReference>
<accession>A0A319CPM3</accession>
<dbReference type="GO" id="GO:0000062">
    <property type="term" value="F:fatty-acyl-CoA binding"/>
    <property type="evidence" value="ECO:0007669"/>
    <property type="project" value="InterPro"/>
</dbReference>
<keyword evidence="2" id="KW-0446">Lipid-binding</keyword>
<proteinExistence type="inferred from homology"/>
<reference evidence="4 5" key="1">
    <citation type="submission" date="2018-02" db="EMBL/GenBank/DDBJ databases">
        <title>The genomes of Aspergillus section Nigri reveals drivers in fungal speciation.</title>
        <authorList>
            <consortium name="DOE Joint Genome Institute"/>
            <person name="Vesth T.C."/>
            <person name="Nybo J."/>
            <person name="Theobald S."/>
            <person name="Brandl J."/>
            <person name="Frisvad J.C."/>
            <person name="Nielsen K.F."/>
            <person name="Lyhne E.K."/>
            <person name="Kogle M.E."/>
            <person name="Kuo A."/>
            <person name="Riley R."/>
            <person name="Clum A."/>
            <person name="Nolan M."/>
            <person name="Lipzen A."/>
            <person name="Salamov A."/>
            <person name="Henrissat B."/>
            <person name="Wiebenga A."/>
            <person name="De vries R.P."/>
            <person name="Grigoriev I.V."/>
            <person name="Mortensen U.H."/>
            <person name="Andersen M.R."/>
            <person name="Baker S.E."/>
        </authorList>
    </citation>
    <scope>NUCLEOTIDE SEQUENCE [LARGE SCALE GENOMIC DNA]</scope>
    <source>
        <strain evidence="4 5">CBS 707.79</strain>
    </source>
</reference>
<dbReference type="EMBL" id="KZ826299">
    <property type="protein sequence ID" value="PYH87335.1"/>
    <property type="molecule type" value="Genomic_DNA"/>
</dbReference>
<dbReference type="Gene3D" id="1.20.80.10">
    <property type="match status" value="1"/>
</dbReference>
<dbReference type="InterPro" id="IPR014352">
    <property type="entry name" value="FERM/acyl-CoA-bd_prot_sf"/>
</dbReference>